<dbReference type="InterPro" id="IPR046335">
    <property type="entry name" value="LacI/GalR-like_sensor"/>
</dbReference>
<evidence type="ECO:0000256" key="2">
    <source>
        <dbReference type="ARBA" id="ARBA00023015"/>
    </source>
</evidence>
<protein>
    <recommendedName>
        <fullName evidence="5">HTH lacI-type domain-containing protein</fullName>
    </recommendedName>
</protein>
<proteinExistence type="predicted"/>
<evidence type="ECO:0000256" key="1">
    <source>
        <dbReference type="ARBA" id="ARBA00022491"/>
    </source>
</evidence>
<evidence type="ECO:0000313" key="7">
    <source>
        <dbReference type="Proteomes" id="UP000002084"/>
    </source>
</evidence>
<dbReference type="EMBL" id="CP000880">
    <property type="protein sequence ID" value="ABX22681.1"/>
    <property type="molecule type" value="Genomic_DNA"/>
</dbReference>
<dbReference type="PROSITE" id="PS50932">
    <property type="entry name" value="HTH_LACI_2"/>
    <property type="match status" value="1"/>
</dbReference>
<keyword evidence="1" id="KW-0678">Repressor</keyword>
<dbReference type="Gene3D" id="1.10.260.40">
    <property type="entry name" value="lambda repressor-like DNA-binding domains"/>
    <property type="match status" value="1"/>
</dbReference>
<dbReference type="SMART" id="SM00354">
    <property type="entry name" value="HTH_LACI"/>
    <property type="match status" value="1"/>
</dbReference>
<dbReference type="CDD" id="cd01392">
    <property type="entry name" value="HTH_LacI"/>
    <property type="match status" value="1"/>
</dbReference>
<dbReference type="GO" id="GO:0000976">
    <property type="term" value="F:transcription cis-regulatory region binding"/>
    <property type="evidence" value="ECO:0007669"/>
    <property type="project" value="TreeGrafter"/>
</dbReference>
<reference evidence="6 7" key="1">
    <citation type="submission" date="2007-11" db="EMBL/GenBank/DDBJ databases">
        <authorList>
            <consortium name="The Salmonella enterica serovar Arizonae Genome Sequencing Project"/>
            <person name="McClelland M."/>
            <person name="Sanderson E.K."/>
            <person name="Porwollik S."/>
            <person name="Spieth J."/>
            <person name="Clifton W.S."/>
            <person name="Fulton R."/>
            <person name="Chunyan W."/>
            <person name="Wollam A."/>
            <person name="Shah N."/>
            <person name="Pepin K."/>
            <person name="Bhonagiri V."/>
            <person name="Nash W."/>
            <person name="Johnson M."/>
            <person name="Thiruvilangam P."/>
            <person name="Wilson R."/>
        </authorList>
    </citation>
    <scope>NUCLEOTIDE SEQUENCE [LARGE SCALE GENOMIC DNA]</scope>
    <source>
        <strain evidence="7">ATCC BAA-731 / CDC346-86 / RSK2980</strain>
    </source>
</reference>
<evidence type="ECO:0000256" key="4">
    <source>
        <dbReference type="ARBA" id="ARBA00023163"/>
    </source>
</evidence>
<dbReference type="PANTHER" id="PTHR30146">
    <property type="entry name" value="LACI-RELATED TRANSCRIPTIONAL REPRESSOR"/>
    <property type="match status" value="1"/>
</dbReference>
<evidence type="ECO:0000256" key="3">
    <source>
        <dbReference type="ARBA" id="ARBA00023125"/>
    </source>
</evidence>
<dbReference type="InterPro" id="IPR010982">
    <property type="entry name" value="Lambda_DNA-bd_dom_sf"/>
</dbReference>
<keyword evidence="4" id="KW-0804">Transcription</keyword>
<dbReference type="AlphaFoldDB" id="A9MQ83"/>
<name>A9MQ83_SALAR</name>
<dbReference type="HOGENOM" id="CLU_037628_6_4_6"/>
<dbReference type="Pfam" id="PF13377">
    <property type="entry name" value="Peripla_BP_3"/>
    <property type="match status" value="1"/>
</dbReference>
<keyword evidence="7" id="KW-1185">Reference proteome</keyword>
<dbReference type="InterPro" id="IPR028082">
    <property type="entry name" value="Peripla_BP_I"/>
</dbReference>
<keyword evidence="2" id="KW-0805">Transcription regulation</keyword>
<keyword evidence="3" id="KW-0238">DNA-binding</keyword>
<dbReference type="Gene3D" id="3.40.50.2300">
    <property type="match status" value="2"/>
</dbReference>
<gene>
    <name evidence="6" type="ordered locus">SARI_02833</name>
</gene>
<dbReference type="PANTHER" id="PTHR30146:SF153">
    <property type="entry name" value="LACTOSE OPERON REPRESSOR"/>
    <property type="match status" value="1"/>
</dbReference>
<dbReference type="Pfam" id="PF00356">
    <property type="entry name" value="LacI"/>
    <property type="match status" value="1"/>
</dbReference>
<evidence type="ECO:0000259" key="5">
    <source>
        <dbReference type="PROSITE" id="PS50932"/>
    </source>
</evidence>
<dbReference type="NCBIfam" id="NF007075">
    <property type="entry name" value="PRK09526.1"/>
    <property type="match status" value="1"/>
</dbReference>
<dbReference type="InterPro" id="IPR000843">
    <property type="entry name" value="HTH_LacI"/>
</dbReference>
<dbReference type="Proteomes" id="UP000002084">
    <property type="component" value="Chromosome"/>
</dbReference>
<dbReference type="FunFam" id="1.10.260.40:FF:000002">
    <property type="entry name" value="HTH-type transcriptional repressor PurR"/>
    <property type="match status" value="1"/>
</dbReference>
<evidence type="ECO:0000313" key="6">
    <source>
        <dbReference type="EMBL" id="ABX22681.1"/>
    </source>
</evidence>
<dbReference type="SUPFAM" id="SSF47413">
    <property type="entry name" value="lambda repressor-like DNA-binding domains"/>
    <property type="match status" value="1"/>
</dbReference>
<dbReference type="PROSITE" id="PS00356">
    <property type="entry name" value="HTH_LACI_1"/>
    <property type="match status" value="1"/>
</dbReference>
<sequence length="372" mass="40108">MWHDSARINEFRVLNVKPVTLYDVANHAGVSYQTVSRVVNQASHVSAKTREKVEAAMAELNYIPNHAAQQLAGKRVPLIGVATANLALHAPSQIVAAIKSRADQAGASVVIAMVERNGVEACKIAVHNLLARRVTGIIINFPLEEDAALEVVSAAGNVPVLFLDVSEQTPVNSIVFSHDEGAKLGVEHLVAHGHQRIALLAGPASSVSARLRLADWRKHLQHRQITPVAVLEGDWSAMSGFQQTQQMLNSGIIPTAMLIANDQMALGVMRAITEFGLRVATDISLIGYDDTEDSSCYIPPLTTIRQDFAQLGRGSVDRILQIAAGDSVSQSQRLPVTLIERKTVCAPQTDRASPQALAEALMQLARQVSRLS</sequence>
<dbReference type="STRING" id="41514.SARI_02833"/>
<dbReference type="KEGG" id="ses:SARI_02833"/>
<feature type="domain" description="HTH lacI-type" evidence="5">
    <location>
        <begin position="19"/>
        <end position="73"/>
    </location>
</feature>
<dbReference type="SUPFAM" id="SSF53822">
    <property type="entry name" value="Periplasmic binding protein-like I"/>
    <property type="match status" value="1"/>
</dbReference>
<dbReference type="GO" id="GO:0003700">
    <property type="term" value="F:DNA-binding transcription factor activity"/>
    <property type="evidence" value="ECO:0007669"/>
    <property type="project" value="TreeGrafter"/>
</dbReference>
<accession>A9MQ83</accession>
<organism evidence="6 7">
    <name type="scientific">Salmonella arizonae (strain ATCC BAA-731 / CDC346-86 / RSK2980)</name>
    <dbReference type="NCBI Taxonomy" id="41514"/>
    <lineage>
        <taxon>Bacteria</taxon>
        <taxon>Pseudomonadati</taxon>
        <taxon>Pseudomonadota</taxon>
        <taxon>Gammaproteobacteria</taxon>
        <taxon>Enterobacterales</taxon>
        <taxon>Enterobacteriaceae</taxon>
        <taxon>Salmonella</taxon>
    </lineage>
</organism>
<dbReference type="PRINTS" id="PR00036">
    <property type="entry name" value="HTHLACI"/>
</dbReference>